<dbReference type="GO" id="GO:0008270">
    <property type="term" value="F:zinc ion binding"/>
    <property type="evidence" value="ECO:0007669"/>
    <property type="project" value="InterPro"/>
</dbReference>
<dbReference type="Pfam" id="PF00172">
    <property type="entry name" value="Zn_clus"/>
    <property type="match status" value="1"/>
</dbReference>
<dbReference type="PROSITE" id="PS50048">
    <property type="entry name" value="ZN2_CY6_FUNGAL_2"/>
    <property type="match status" value="1"/>
</dbReference>
<feature type="region of interest" description="Disordered" evidence="2">
    <location>
        <begin position="428"/>
        <end position="454"/>
    </location>
</feature>
<dbReference type="InterPro" id="IPR053157">
    <property type="entry name" value="Sterol_Uptake_Regulator"/>
</dbReference>
<evidence type="ECO:0000313" key="4">
    <source>
        <dbReference type="EMBL" id="KAF2734461.1"/>
    </source>
</evidence>
<evidence type="ECO:0000256" key="1">
    <source>
        <dbReference type="ARBA" id="ARBA00023242"/>
    </source>
</evidence>
<dbReference type="InterPro" id="IPR036864">
    <property type="entry name" value="Zn2-C6_fun-type_DNA-bd_sf"/>
</dbReference>
<dbReference type="EMBL" id="ML996147">
    <property type="protein sequence ID" value="KAF2734461.1"/>
    <property type="molecule type" value="Genomic_DNA"/>
</dbReference>
<evidence type="ECO:0000313" key="5">
    <source>
        <dbReference type="Proteomes" id="UP000799444"/>
    </source>
</evidence>
<name>A0A9P4V2P1_9PLEO</name>
<evidence type="ECO:0000256" key="2">
    <source>
        <dbReference type="SAM" id="MobiDB-lite"/>
    </source>
</evidence>
<dbReference type="InterPro" id="IPR001138">
    <property type="entry name" value="Zn2Cys6_DnaBD"/>
</dbReference>
<dbReference type="Gene3D" id="4.10.240.10">
    <property type="entry name" value="Zn(2)-C6 fungal-type DNA-binding domain"/>
    <property type="match status" value="1"/>
</dbReference>
<keyword evidence="5" id="KW-1185">Reference proteome</keyword>
<comment type="caution">
    <text evidence="4">The sequence shown here is derived from an EMBL/GenBank/DDBJ whole genome shotgun (WGS) entry which is preliminary data.</text>
</comment>
<dbReference type="SUPFAM" id="SSF57701">
    <property type="entry name" value="Zn2/Cys6 DNA-binding domain"/>
    <property type="match status" value="1"/>
</dbReference>
<dbReference type="AlphaFoldDB" id="A0A9P4V2P1"/>
<reference evidence="4" key="1">
    <citation type="journal article" date="2020" name="Stud. Mycol.">
        <title>101 Dothideomycetes genomes: a test case for predicting lifestyles and emergence of pathogens.</title>
        <authorList>
            <person name="Haridas S."/>
            <person name="Albert R."/>
            <person name="Binder M."/>
            <person name="Bloem J."/>
            <person name="Labutti K."/>
            <person name="Salamov A."/>
            <person name="Andreopoulos B."/>
            <person name="Baker S."/>
            <person name="Barry K."/>
            <person name="Bills G."/>
            <person name="Bluhm B."/>
            <person name="Cannon C."/>
            <person name="Castanera R."/>
            <person name="Culley D."/>
            <person name="Daum C."/>
            <person name="Ezra D."/>
            <person name="Gonzalez J."/>
            <person name="Henrissat B."/>
            <person name="Kuo A."/>
            <person name="Liang C."/>
            <person name="Lipzen A."/>
            <person name="Lutzoni F."/>
            <person name="Magnuson J."/>
            <person name="Mondo S."/>
            <person name="Nolan M."/>
            <person name="Ohm R."/>
            <person name="Pangilinan J."/>
            <person name="Park H.-J."/>
            <person name="Ramirez L."/>
            <person name="Alfaro M."/>
            <person name="Sun H."/>
            <person name="Tritt A."/>
            <person name="Yoshinaga Y."/>
            <person name="Zwiers L.-H."/>
            <person name="Turgeon B."/>
            <person name="Goodwin S."/>
            <person name="Spatafora J."/>
            <person name="Crous P."/>
            <person name="Grigoriev I."/>
        </authorList>
    </citation>
    <scope>NUCLEOTIDE SEQUENCE</scope>
    <source>
        <strain evidence="4">CBS 125425</strain>
    </source>
</reference>
<feature type="domain" description="Zn(2)-C6 fungal-type" evidence="3">
    <location>
        <begin position="12"/>
        <end position="41"/>
    </location>
</feature>
<keyword evidence="1" id="KW-0539">Nucleus</keyword>
<feature type="region of interest" description="Disordered" evidence="2">
    <location>
        <begin position="51"/>
        <end position="114"/>
    </location>
</feature>
<dbReference type="PANTHER" id="PTHR47784">
    <property type="entry name" value="STEROL UPTAKE CONTROL PROTEIN 2"/>
    <property type="match status" value="1"/>
</dbReference>
<sequence length="454" mass="50551">MPRLGHKKSRNGCRQCKARHVKCDENKPCSSCSRHGVQCSLVTWDDASLPPAQTATAAPHRVAKRTSDRPRKVRLATSSQPPSAAGLPIEYVLNPTPAASTGTPDDSSPPSDPFPYLTKFTNKTDAIQPNYWVRDLELMHHWTTEAHVHISARDDLRDMFRDAAPKQAIIHHFLMHEILAYSALHLAHERRDQRPAFRALGSHHQDLAIRSMRKMLPNMTPENGPALFMTATLVTVTVFASASTDATVTLDELFDIFSLIVGINSVLASTRTLVASSPFAPCLLINPNVVPQEPIFDLVLAQAPSFISAIETLCPEGPVRETALAAVATLKDCIYLSAGPHVDNRILRCLFFCPMRWSADFNALLRERHSAAMAIIALYSIILSDAGWNWFLEGWAQRVVDAVLDAIEPQWHATIQWCVEYVRERRVEQQEKTQQQQQPADGEGDGDGEDRMET</sequence>
<evidence type="ECO:0000259" key="3">
    <source>
        <dbReference type="PROSITE" id="PS50048"/>
    </source>
</evidence>
<organism evidence="4 5">
    <name type="scientific">Polyplosphaeria fusca</name>
    <dbReference type="NCBI Taxonomy" id="682080"/>
    <lineage>
        <taxon>Eukaryota</taxon>
        <taxon>Fungi</taxon>
        <taxon>Dikarya</taxon>
        <taxon>Ascomycota</taxon>
        <taxon>Pezizomycotina</taxon>
        <taxon>Dothideomycetes</taxon>
        <taxon>Pleosporomycetidae</taxon>
        <taxon>Pleosporales</taxon>
        <taxon>Tetraplosphaeriaceae</taxon>
        <taxon>Polyplosphaeria</taxon>
    </lineage>
</organism>
<proteinExistence type="predicted"/>
<protein>
    <recommendedName>
        <fullName evidence="3">Zn(2)-C6 fungal-type domain-containing protein</fullName>
    </recommendedName>
</protein>
<dbReference type="PANTHER" id="PTHR47784:SF5">
    <property type="entry name" value="STEROL UPTAKE CONTROL PROTEIN 2"/>
    <property type="match status" value="1"/>
</dbReference>
<dbReference type="PROSITE" id="PS00463">
    <property type="entry name" value="ZN2_CY6_FUNGAL_1"/>
    <property type="match status" value="1"/>
</dbReference>
<accession>A0A9P4V2P1</accession>
<gene>
    <name evidence="4" type="ORF">EJ04DRAFT_493366</name>
</gene>
<dbReference type="OrthoDB" id="3546279at2759"/>
<dbReference type="SMART" id="SM00066">
    <property type="entry name" value="GAL4"/>
    <property type="match status" value="1"/>
</dbReference>
<dbReference type="Proteomes" id="UP000799444">
    <property type="component" value="Unassembled WGS sequence"/>
</dbReference>
<dbReference type="GO" id="GO:0001228">
    <property type="term" value="F:DNA-binding transcription activator activity, RNA polymerase II-specific"/>
    <property type="evidence" value="ECO:0007669"/>
    <property type="project" value="TreeGrafter"/>
</dbReference>